<evidence type="ECO:0000256" key="1">
    <source>
        <dbReference type="SAM" id="MobiDB-lite"/>
    </source>
</evidence>
<reference evidence="2 3" key="1">
    <citation type="submission" date="2023-01" db="EMBL/GenBank/DDBJ databases">
        <title>Analysis of 21 Apiospora genomes using comparative genomics revels a genus with tremendous synthesis potential of carbohydrate active enzymes and secondary metabolites.</title>
        <authorList>
            <person name="Sorensen T."/>
        </authorList>
    </citation>
    <scope>NUCLEOTIDE SEQUENCE [LARGE SCALE GENOMIC DNA]</scope>
    <source>
        <strain evidence="2 3">CBS 20057</strain>
    </source>
</reference>
<keyword evidence="3" id="KW-1185">Reference proteome</keyword>
<evidence type="ECO:0000313" key="2">
    <source>
        <dbReference type="EMBL" id="KAK8015980.1"/>
    </source>
</evidence>
<feature type="compositionally biased region" description="Pro residues" evidence="1">
    <location>
        <begin position="28"/>
        <end position="40"/>
    </location>
</feature>
<feature type="region of interest" description="Disordered" evidence="1">
    <location>
        <begin position="1"/>
        <end position="48"/>
    </location>
</feature>
<evidence type="ECO:0000313" key="3">
    <source>
        <dbReference type="Proteomes" id="UP001396898"/>
    </source>
</evidence>
<proteinExistence type="predicted"/>
<dbReference type="Proteomes" id="UP001396898">
    <property type="component" value="Unassembled WGS sequence"/>
</dbReference>
<feature type="compositionally biased region" description="Polar residues" evidence="1">
    <location>
        <begin position="1"/>
        <end position="13"/>
    </location>
</feature>
<protein>
    <submittedName>
        <fullName evidence="2">Uncharacterized protein</fullName>
    </submittedName>
</protein>
<comment type="caution">
    <text evidence="2">The sequence shown here is derived from an EMBL/GenBank/DDBJ whole genome shotgun (WGS) entry which is preliminary data.</text>
</comment>
<sequence length="299" mass="31657">MTYNAAAQGQTPTYYPGPPSSNGMAMQRPPPHQYGVPPNPGWVQPQHQPVYSQAPGPPYGQVPPNGCPAPPPAMTTMNGAPQHTYAQPPGFAAPPPQLPQKLLFILQSKNYIITDPISSRVLFTAVRASSVSSFSSSNQPHMTVHRGDASGPEVATVHYHTFTTSKMDVTLRLGGTGGSNNQRYKKDFDSATSLGRLRWQNESSSLFSCSDKGLKLEASTGGYMGTIAKFEAAKGGSETKGDGCLTILARSPLNMMQLEEVVATCVFERERRRRESETESAVGGVADASGAVAAAAGGS</sequence>
<organism evidence="2 3">
    <name type="scientific">Apiospora marii</name>
    <dbReference type="NCBI Taxonomy" id="335849"/>
    <lineage>
        <taxon>Eukaryota</taxon>
        <taxon>Fungi</taxon>
        <taxon>Dikarya</taxon>
        <taxon>Ascomycota</taxon>
        <taxon>Pezizomycotina</taxon>
        <taxon>Sordariomycetes</taxon>
        <taxon>Xylariomycetidae</taxon>
        <taxon>Amphisphaeriales</taxon>
        <taxon>Apiosporaceae</taxon>
        <taxon>Apiospora</taxon>
    </lineage>
</organism>
<gene>
    <name evidence="2" type="ORF">PG991_008868</name>
</gene>
<dbReference type="EMBL" id="JAQQWI010000012">
    <property type="protein sequence ID" value="KAK8015980.1"/>
    <property type="molecule type" value="Genomic_DNA"/>
</dbReference>
<accession>A0ABR1RNC5</accession>
<name>A0ABR1RNC5_9PEZI</name>